<feature type="domain" description="CheW-like" evidence="1">
    <location>
        <begin position="55"/>
        <end position="91"/>
    </location>
</feature>
<comment type="caution">
    <text evidence="2">The sequence shown here is derived from an EMBL/GenBank/DDBJ whole genome shotgun (WGS) entry which is preliminary data.</text>
</comment>
<evidence type="ECO:0000259" key="1">
    <source>
        <dbReference type="Pfam" id="PF01584"/>
    </source>
</evidence>
<dbReference type="RefSeq" id="WP_345302956.1">
    <property type="nucleotide sequence ID" value="NZ_BAABJE010000007.1"/>
</dbReference>
<dbReference type="InterPro" id="IPR036061">
    <property type="entry name" value="CheW-like_dom_sf"/>
</dbReference>
<sequence>MTATDVPAINGGFTGAAATAPAATPRIAFQAHPRLPWLLVPEGVPMQVLIDAVPVRVPNTRAWFKGVVSQRGNLLPVFDLAGWAGLSAGDAKPLIVSAGVGASACAIACAATPTLLYAEREATPAATVAALEPFLGRAHASAQGIAREFDLQRWLAAVAQDITGGASG</sequence>
<accession>A0ABP9BD08</accession>
<dbReference type="EMBL" id="BAABJE010000007">
    <property type="protein sequence ID" value="GAA4792714.1"/>
    <property type="molecule type" value="Genomic_DNA"/>
</dbReference>
<proteinExistence type="predicted"/>
<protein>
    <recommendedName>
        <fullName evidence="1">CheW-like domain-containing protein</fullName>
    </recommendedName>
</protein>
<reference evidence="3" key="1">
    <citation type="journal article" date="2019" name="Int. J. Syst. Evol. Microbiol.">
        <title>The Global Catalogue of Microorganisms (GCM) 10K type strain sequencing project: providing services to taxonomists for standard genome sequencing and annotation.</title>
        <authorList>
            <consortium name="The Broad Institute Genomics Platform"/>
            <consortium name="The Broad Institute Genome Sequencing Center for Infectious Disease"/>
            <person name="Wu L."/>
            <person name="Ma J."/>
        </authorList>
    </citation>
    <scope>NUCLEOTIDE SEQUENCE [LARGE SCALE GENOMIC DNA]</scope>
    <source>
        <strain evidence="3">JCM 18204</strain>
    </source>
</reference>
<dbReference type="Proteomes" id="UP001499959">
    <property type="component" value="Unassembled WGS sequence"/>
</dbReference>
<dbReference type="SUPFAM" id="SSF50341">
    <property type="entry name" value="CheW-like"/>
    <property type="match status" value="1"/>
</dbReference>
<evidence type="ECO:0000313" key="2">
    <source>
        <dbReference type="EMBL" id="GAA4792714.1"/>
    </source>
</evidence>
<dbReference type="Gene3D" id="2.40.50.180">
    <property type="entry name" value="CheA-289, Domain 4"/>
    <property type="match status" value="1"/>
</dbReference>
<gene>
    <name evidence="2" type="ORF">GCM10023307_17700</name>
</gene>
<dbReference type="Pfam" id="PF01584">
    <property type="entry name" value="CheW"/>
    <property type="match status" value="1"/>
</dbReference>
<keyword evidence="3" id="KW-1185">Reference proteome</keyword>
<dbReference type="InterPro" id="IPR002545">
    <property type="entry name" value="CheW-lke_dom"/>
</dbReference>
<name>A0ABP9BD08_9GAMM</name>
<organism evidence="2 3">
    <name type="scientific">Lysobacter hankyongensis</name>
    <dbReference type="NCBI Taxonomy" id="1176535"/>
    <lineage>
        <taxon>Bacteria</taxon>
        <taxon>Pseudomonadati</taxon>
        <taxon>Pseudomonadota</taxon>
        <taxon>Gammaproteobacteria</taxon>
        <taxon>Lysobacterales</taxon>
        <taxon>Lysobacteraceae</taxon>
        <taxon>Lysobacter</taxon>
    </lineage>
</organism>
<evidence type="ECO:0000313" key="3">
    <source>
        <dbReference type="Proteomes" id="UP001499959"/>
    </source>
</evidence>